<dbReference type="PRINTS" id="PR00033">
    <property type="entry name" value="HTHASNC"/>
</dbReference>
<keyword evidence="2" id="KW-0238">DNA-binding</keyword>
<proteinExistence type="predicted"/>
<evidence type="ECO:0000256" key="2">
    <source>
        <dbReference type="ARBA" id="ARBA00023125"/>
    </source>
</evidence>
<dbReference type="SMART" id="SM00344">
    <property type="entry name" value="HTH_ASNC"/>
    <property type="match status" value="1"/>
</dbReference>
<dbReference type="Pfam" id="PF01037">
    <property type="entry name" value="AsnC_trans_reg"/>
    <property type="match status" value="1"/>
</dbReference>
<organism evidence="5 6">
    <name type="scientific">Paenibacillus aestuarii</name>
    <dbReference type="NCBI Taxonomy" id="516965"/>
    <lineage>
        <taxon>Bacteria</taxon>
        <taxon>Bacillati</taxon>
        <taxon>Bacillota</taxon>
        <taxon>Bacilli</taxon>
        <taxon>Bacillales</taxon>
        <taxon>Paenibacillaceae</taxon>
        <taxon>Paenibacillus</taxon>
    </lineage>
</organism>
<dbReference type="CDD" id="cd00090">
    <property type="entry name" value="HTH_ARSR"/>
    <property type="match status" value="1"/>
</dbReference>
<dbReference type="Pfam" id="PF13412">
    <property type="entry name" value="HTH_24"/>
    <property type="match status" value="1"/>
</dbReference>
<dbReference type="InterPro" id="IPR019887">
    <property type="entry name" value="Tscrpt_reg_AsnC/Lrp_C"/>
</dbReference>
<reference evidence="6" key="1">
    <citation type="journal article" date="2019" name="Int. J. Syst. Evol. Microbiol.">
        <title>The Global Catalogue of Microorganisms (GCM) 10K type strain sequencing project: providing services to taxonomists for standard genome sequencing and annotation.</title>
        <authorList>
            <consortium name="The Broad Institute Genomics Platform"/>
            <consortium name="The Broad Institute Genome Sequencing Center for Infectious Disease"/>
            <person name="Wu L."/>
            <person name="Ma J."/>
        </authorList>
    </citation>
    <scope>NUCLEOTIDE SEQUENCE [LARGE SCALE GENOMIC DNA]</scope>
    <source>
        <strain evidence="6">KACC 11904</strain>
    </source>
</reference>
<evidence type="ECO:0000259" key="4">
    <source>
        <dbReference type="PROSITE" id="PS50956"/>
    </source>
</evidence>
<keyword evidence="6" id="KW-1185">Reference proteome</keyword>
<keyword evidence="1" id="KW-0805">Transcription regulation</keyword>
<evidence type="ECO:0000256" key="1">
    <source>
        <dbReference type="ARBA" id="ARBA00023015"/>
    </source>
</evidence>
<dbReference type="Proteomes" id="UP001596044">
    <property type="component" value="Unassembled WGS sequence"/>
</dbReference>
<dbReference type="PANTHER" id="PTHR30154:SF20">
    <property type="entry name" value="LEUCINE-RESPONSIVE REGULATORY PROTEIN"/>
    <property type="match status" value="1"/>
</dbReference>
<dbReference type="Gene3D" id="3.30.70.920">
    <property type="match status" value="1"/>
</dbReference>
<dbReference type="InterPro" id="IPR036390">
    <property type="entry name" value="WH_DNA-bd_sf"/>
</dbReference>
<dbReference type="InterPro" id="IPR019885">
    <property type="entry name" value="Tscrpt_reg_HTH_AsnC-type_CS"/>
</dbReference>
<dbReference type="PANTHER" id="PTHR30154">
    <property type="entry name" value="LEUCINE-RESPONSIVE REGULATORY PROTEIN"/>
    <property type="match status" value="1"/>
</dbReference>
<evidence type="ECO:0000256" key="3">
    <source>
        <dbReference type="ARBA" id="ARBA00023163"/>
    </source>
</evidence>
<dbReference type="PROSITE" id="PS50956">
    <property type="entry name" value="HTH_ASNC_2"/>
    <property type="match status" value="1"/>
</dbReference>
<protein>
    <submittedName>
        <fullName evidence="5">Lrp/AsnC family transcriptional regulator</fullName>
    </submittedName>
</protein>
<dbReference type="SUPFAM" id="SSF46785">
    <property type="entry name" value="Winged helix' DNA-binding domain"/>
    <property type="match status" value="1"/>
</dbReference>
<name>A0ABW0K0Y7_9BACL</name>
<dbReference type="Gene3D" id="1.10.10.10">
    <property type="entry name" value="Winged helix-like DNA-binding domain superfamily/Winged helix DNA-binding domain"/>
    <property type="match status" value="1"/>
</dbReference>
<evidence type="ECO:0000313" key="5">
    <source>
        <dbReference type="EMBL" id="MFC5447045.1"/>
    </source>
</evidence>
<dbReference type="InterPro" id="IPR000485">
    <property type="entry name" value="AsnC-type_HTH_dom"/>
</dbReference>
<comment type="caution">
    <text evidence="5">The sequence shown here is derived from an EMBL/GenBank/DDBJ whole genome shotgun (WGS) entry which is preliminary data.</text>
</comment>
<feature type="domain" description="HTH asnC-type" evidence="4">
    <location>
        <begin position="1"/>
        <end position="62"/>
    </location>
</feature>
<dbReference type="InterPro" id="IPR036388">
    <property type="entry name" value="WH-like_DNA-bd_sf"/>
</dbReference>
<dbReference type="PROSITE" id="PS00519">
    <property type="entry name" value="HTH_ASNC_1"/>
    <property type="match status" value="1"/>
</dbReference>
<gene>
    <name evidence="5" type="ORF">ACFPOG_02160</name>
</gene>
<evidence type="ECO:0000313" key="6">
    <source>
        <dbReference type="Proteomes" id="UP001596044"/>
    </source>
</evidence>
<accession>A0ABW0K0Y7</accession>
<dbReference type="RefSeq" id="WP_270881506.1">
    <property type="nucleotide sequence ID" value="NZ_JAQFVF010000053.1"/>
</dbReference>
<keyword evidence="3" id="KW-0804">Transcription</keyword>
<dbReference type="EMBL" id="JBHSMJ010000005">
    <property type="protein sequence ID" value="MFC5447045.1"/>
    <property type="molecule type" value="Genomic_DNA"/>
</dbReference>
<sequence length="144" mass="16445">MDQVDQKILMVLQENARISMTELGQRIGLTGPATTERVKKLEDRGIIEAYRAKLSSEALNKRVTAYILFETERCKAFAEFCKEHPEVMECHRLAGQYSYLVKLVTESIKTMEAFIDNAMPYGKSSTHIQLSSPVDYKSYCLLNQ</sequence>
<dbReference type="InterPro" id="IPR011991">
    <property type="entry name" value="ArsR-like_HTH"/>
</dbReference>
<dbReference type="InterPro" id="IPR019888">
    <property type="entry name" value="Tscrpt_reg_AsnC-like"/>
</dbReference>